<reference evidence="1 2" key="1">
    <citation type="journal article" date="2020" name="Nature">
        <title>Six reference-quality genomes reveal evolution of bat adaptations.</title>
        <authorList>
            <person name="Jebb D."/>
            <person name="Huang Z."/>
            <person name="Pippel M."/>
            <person name="Hughes G.M."/>
            <person name="Lavrichenko K."/>
            <person name="Devanna P."/>
            <person name="Winkler S."/>
            <person name="Jermiin L.S."/>
            <person name="Skirmuntt E.C."/>
            <person name="Katzourakis A."/>
            <person name="Burkitt-Gray L."/>
            <person name="Ray D.A."/>
            <person name="Sullivan K.A.M."/>
            <person name="Roscito J.G."/>
            <person name="Kirilenko B.M."/>
            <person name="Davalos L.M."/>
            <person name="Corthals A.P."/>
            <person name="Power M.L."/>
            <person name="Jones G."/>
            <person name="Ransome R.D."/>
            <person name="Dechmann D.K.N."/>
            <person name="Locatelli A.G."/>
            <person name="Puechmaille S.J."/>
            <person name="Fedrigo O."/>
            <person name="Jarvis E.D."/>
            <person name="Hiller M."/>
            <person name="Vernes S.C."/>
            <person name="Myers E.W."/>
            <person name="Teeling E.C."/>
        </authorList>
    </citation>
    <scope>NUCLEOTIDE SEQUENCE [LARGE SCALE GENOMIC DNA]</scope>
    <source>
        <strain evidence="1">MRhiFer1</strain>
        <tissue evidence="1">Lung</tissue>
    </source>
</reference>
<dbReference type="AlphaFoldDB" id="A0A7J7V905"/>
<comment type="caution">
    <text evidence="1">The sequence shown here is derived from an EMBL/GenBank/DDBJ whole genome shotgun (WGS) entry which is preliminary data.</text>
</comment>
<protein>
    <submittedName>
        <fullName evidence="1">Rhotekin</fullName>
    </submittedName>
</protein>
<name>A0A7J7V905_RHIFE</name>
<organism evidence="1 2">
    <name type="scientific">Rhinolophus ferrumequinum</name>
    <name type="common">Greater horseshoe bat</name>
    <dbReference type="NCBI Taxonomy" id="59479"/>
    <lineage>
        <taxon>Eukaryota</taxon>
        <taxon>Metazoa</taxon>
        <taxon>Chordata</taxon>
        <taxon>Craniata</taxon>
        <taxon>Vertebrata</taxon>
        <taxon>Euteleostomi</taxon>
        <taxon>Mammalia</taxon>
        <taxon>Eutheria</taxon>
        <taxon>Laurasiatheria</taxon>
        <taxon>Chiroptera</taxon>
        <taxon>Yinpterochiroptera</taxon>
        <taxon>Rhinolophoidea</taxon>
        <taxon>Rhinolophidae</taxon>
        <taxon>Rhinolophinae</taxon>
        <taxon>Rhinolophus</taxon>
    </lineage>
</organism>
<gene>
    <name evidence="1" type="ORF">mRhiFer1_014739</name>
</gene>
<evidence type="ECO:0000313" key="2">
    <source>
        <dbReference type="Proteomes" id="UP000585614"/>
    </source>
</evidence>
<dbReference type="EMBL" id="JACAGC010000014">
    <property type="protein sequence ID" value="KAF6321685.1"/>
    <property type="molecule type" value="Genomic_DNA"/>
</dbReference>
<dbReference type="Proteomes" id="UP000585614">
    <property type="component" value="Unassembled WGS sequence"/>
</dbReference>
<evidence type="ECO:0000313" key="1">
    <source>
        <dbReference type="EMBL" id="KAF6321685.1"/>
    </source>
</evidence>
<proteinExistence type="predicted"/>
<sequence>MFSRNDRSRVTVARGSALEMEFKRGRFRLSLFSDQPELGEQLPPKQDWTLCAQSPFCSWPPFPGPHLPSPRFPLLPCLALPRALEQW</sequence>
<accession>A0A7J7V905</accession>